<keyword evidence="3" id="KW-0378">Hydrolase</keyword>
<evidence type="ECO:0000256" key="2">
    <source>
        <dbReference type="ARBA" id="ARBA00022670"/>
    </source>
</evidence>
<keyword evidence="7" id="KW-1185">Reference proteome</keyword>
<evidence type="ECO:0000313" key="7">
    <source>
        <dbReference type="Proteomes" id="UP001244341"/>
    </source>
</evidence>
<dbReference type="Proteomes" id="UP001244341">
    <property type="component" value="Chromosome 12b"/>
</dbReference>
<dbReference type="SUPFAM" id="SSF54001">
    <property type="entry name" value="Cysteine proteinases"/>
    <property type="match status" value="1"/>
</dbReference>
<dbReference type="EMBL" id="CP126219">
    <property type="protein sequence ID" value="WIA21083.1"/>
    <property type="molecule type" value="Genomic_DNA"/>
</dbReference>
<proteinExistence type="inferred from homology"/>
<evidence type="ECO:0000256" key="4">
    <source>
        <dbReference type="SAM" id="MobiDB-lite"/>
    </source>
</evidence>
<feature type="domain" description="Ubiquitin-like protease family profile" evidence="5">
    <location>
        <begin position="1003"/>
        <end position="1190"/>
    </location>
</feature>
<dbReference type="Pfam" id="PF02902">
    <property type="entry name" value="Peptidase_C48"/>
    <property type="match status" value="1"/>
</dbReference>
<feature type="compositionally biased region" description="Acidic residues" evidence="4">
    <location>
        <begin position="855"/>
        <end position="872"/>
    </location>
</feature>
<dbReference type="PANTHER" id="PTHR33104">
    <property type="entry name" value="SI:DKEY-29D5.2"/>
    <property type="match status" value="1"/>
</dbReference>
<protein>
    <recommendedName>
        <fullName evidence="5">Ubiquitin-like protease family profile domain-containing protein</fullName>
    </recommendedName>
</protein>
<organism evidence="6 7">
    <name type="scientific">Tetradesmus obliquus</name>
    <name type="common">Green alga</name>
    <name type="synonym">Acutodesmus obliquus</name>
    <dbReference type="NCBI Taxonomy" id="3088"/>
    <lineage>
        <taxon>Eukaryota</taxon>
        <taxon>Viridiplantae</taxon>
        <taxon>Chlorophyta</taxon>
        <taxon>core chlorophytes</taxon>
        <taxon>Chlorophyceae</taxon>
        <taxon>CS clade</taxon>
        <taxon>Sphaeropleales</taxon>
        <taxon>Scenedesmaceae</taxon>
        <taxon>Tetradesmus</taxon>
    </lineage>
</organism>
<sequence>MGAAASEGVGGVSATFTTAGAAAAAQSKPERTSTQAAIEENWQQYRQDNLELFLNTQAKQAEFDQQYSMFLQQQVTNAVSSATCGVCGLGVAHCQVVRLVEVTVIDIAAWFTVKVPVVRCSRCQDNAGHVQRLAVSKLAEAQRELLEEQLYSSLLRSINSDVFRKYFAAALDNYAAMSLEVGSRQWLELPPESLAGCCTVCRRGHLEFLQQEGVLDAALSKAGRASGRVPLLRERLLPDTDFMPWDSAAGAEDDSAGSDPCNTFKADKVLGRSSDLFDQSGIVTLLCRHGFVLAALNMPTGERWAYATYLLHVLMHEHSILPYIMIYDINCRFQAHFKKWVEQHSDWSPDEKAFALRHMQMPVPPFHIHMHMAACQAMNALSRVPAGGTGIGEPTEQMNRFLGLAGVVLQYATLASRALWLEVLFRRWNIRKLRDLPRLLVSSGCRAVARRARLSEQQAGHAARAMAVAIRLQLAVDTAFKEEVASWGTCPTEVEALGGHTALPWQAEVAELIVQLESITWHGSKLLPGSLVQRVWGLSLAAILHSQKRLQRLRAAHPETVSWVEGSLELEQAVAMLCSAQVAAFQLDLERMQRQHFEIQWLQQKIGDVARKEHQKLTKEMQKLGSQLLESLQTLVEWEAQRQRSKQHLVNAATATETGAASSGTPAWHTLQPAELRKQMYAGKLPWGSTARADPDLHPEPSRIKQQMALVAYDLRAAEQEVRLVSFETNSYRLSIQQEVEELVAALNAQAAQRSRASAKLEQLEEELDHAAQPQQYQLHCLIREAEQAACTVRTRMLLLQQKLDSVLRLQSAAHAAFDKYKGSISSTGSMAAVARGAAAAVAEEFAAEAMHAEDDSEAGDDGGCSDDDELFAEPVMPPPAAAAAAPPPAVSAEAAPGGRPAAAADHPATSAGVGGSGGQGNEQHHARAHIPLQVRRFEQRQGPDLVVSGVLRQNAWGNQLPPWEASPTQLAAHQQLVDSGAWPAAVAGHVASDGLLHLPNSAPVKLEDSLLRLRPGMWLDDELVNDAMWWLQQRDAHIAGSPVPQLDGVWGGMQGVSCHFFNSFFMGNLYLFAGTVSYNAVRKWTSPRREVLSCSLIVAPCNLNDTHWTLVVADIDRCRILYLDPMGECRADVADAMAAWVQAEAHDKLGQWWDTSSWPRVYLQPGRDIPRQTDGHSCGLYAVVLADCIGAGVPLQHCRMAGADAVAVRARLLDNLCEGVTRFAG</sequence>
<name>A0ABY8UK83_TETOB</name>
<feature type="compositionally biased region" description="Pro residues" evidence="4">
    <location>
        <begin position="876"/>
        <end position="890"/>
    </location>
</feature>
<reference evidence="6 7" key="1">
    <citation type="submission" date="2023-05" db="EMBL/GenBank/DDBJ databases">
        <title>A 100% complete, gapless, phased diploid assembly of the Scenedesmus obliquus UTEX 3031 genome.</title>
        <authorList>
            <person name="Biondi T.C."/>
            <person name="Hanschen E.R."/>
            <person name="Kwon T."/>
            <person name="Eng W."/>
            <person name="Kruse C.P.S."/>
            <person name="Koehler S.I."/>
            <person name="Kunde Y."/>
            <person name="Gleasner C.D."/>
            <person name="You Mak K.T."/>
            <person name="Polle J."/>
            <person name="Hovde B.T."/>
            <person name="Starkenburg S.R."/>
        </authorList>
    </citation>
    <scope>NUCLEOTIDE SEQUENCE [LARGE SCALE GENOMIC DNA]</scope>
    <source>
        <strain evidence="6 7">DOE0152z</strain>
    </source>
</reference>
<feature type="region of interest" description="Disordered" evidence="4">
    <location>
        <begin position="850"/>
        <end position="925"/>
    </location>
</feature>
<dbReference type="PROSITE" id="PS50600">
    <property type="entry name" value="ULP_PROTEASE"/>
    <property type="match status" value="1"/>
</dbReference>
<dbReference type="InterPro" id="IPR038765">
    <property type="entry name" value="Papain-like_cys_pep_sf"/>
</dbReference>
<comment type="similarity">
    <text evidence="1">Belongs to the peptidase C48 family.</text>
</comment>
<evidence type="ECO:0000256" key="1">
    <source>
        <dbReference type="ARBA" id="ARBA00005234"/>
    </source>
</evidence>
<dbReference type="InterPro" id="IPR003653">
    <property type="entry name" value="Peptidase_C48_C"/>
</dbReference>
<evidence type="ECO:0000259" key="5">
    <source>
        <dbReference type="PROSITE" id="PS50600"/>
    </source>
</evidence>
<accession>A0ABY8UK83</accession>
<gene>
    <name evidence="6" type="ORF">OEZ85_005403</name>
</gene>
<dbReference type="PANTHER" id="PTHR33104:SF2">
    <property type="entry name" value="CXC3 LIKE CYSTEINE CLUSTER DOMAIN-CONTAINING PROTEIN"/>
    <property type="match status" value="1"/>
</dbReference>
<dbReference type="Pfam" id="PF18758">
    <property type="entry name" value="KDZ"/>
    <property type="match status" value="1"/>
</dbReference>
<feature type="compositionally biased region" description="Low complexity" evidence="4">
    <location>
        <begin position="891"/>
        <end position="912"/>
    </location>
</feature>
<evidence type="ECO:0000256" key="3">
    <source>
        <dbReference type="ARBA" id="ARBA00022801"/>
    </source>
</evidence>
<dbReference type="InterPro" id="IPR040521">
    <property type="entry name" value="KDZ"/>
</dbReference>
<evidence type="ECO:0000313" key="6">
    <source>
        <dbReference type="EMBL" id="WIA21083.1"/>
    </source>
</evidence>
<dbReference type="Gene3D" id="3.40.395.10">
    <property type="entry name" value="Adenoviral Proteinase, Chain A"/>
    <property type="match status" value="1"/>
</dbReference>
<keyword evidence="2" id="KW-0645">Protease</keyword>